<sequence length="126" mass="14549">MRLGDAPSAVGRNDLLDLQYTSGTTGFPKGCMLTHDYWMIIGNNAAFFRSHGGEVRNILIWAPFFYMDPMWQFLMTMALGGTAFVARRMSLTRFYEWLENYQIHYCIFPEPALNSNRQAPPIADRR</sequence>
<dbReference type="Gene3D" id="3.40.50.12780">
    <property type="entry name" value="N-terminal domain of ligase-like"/>
    <property type="match status" value="1"/>
</dbReference>
<accession>A0A810BK12</accession>
<feature type="domain" description="AMP-dependent synthetase/ligase" evidence="4">
    <location>
        <begin position="7"/>
        <end position="111"/>
    </location>
</feature>
<dbReference type="PANTHER" id="PTHR24096:SF149">
    <property type="entry name" value="AMP-BINDING DOMAIN-CONTAINING PROTEIN-RELATED"/>
    <property type="match status" value="1"/>
</dbReference>
<dbReference type="PROSITE" id="PS00455">
    <property type="entry name" value="AMP_BINDING"/>
    <property type="match status" value="1"/>
</dbReference>
<comment type="similarity">
    <text evidence="1">Belongs to the ATP-dependent AMP-binding enzyme family.</text>
</comment>
<keyword evidence="2" id="KW-0436">Ligase</keyword>
<dbReference type="InterPro" id="IPR020845">
    <property type="entry name" value="AMP-binding_CS"/>
</dbReference>
<dbReference type="SUPFAM" id="SSF56801">
    <property type="entry name" value="Acetyl-CoA synthetase-like"/>
    <property type="match status" value="1"/>
</dbReference>
<dbReference type="Pfam" id="PF00501">
    <property type="entry name" value="AMP-binding"/>
    <property type="match status" value="1"/>
</dbReference>
<proteinExistence type="inferred from homology"/>
<keyword evidence="3" id="KW-0812">Transmembrane</keyword>
<protein>
    <recommendedName>
        <fullName evidence="4">AMP-dependent synthetase/ligase domain-containing protein</fullName>
    </recommendedName>
</protein>
<keyword evidence="3" id="KW-0472">Membrane</keyword>
<evidence type="ECO:0000259" key="4">
    <source>
        <dbReference type="Pfam" id="PF00501"/>
    </source>
</evidence>
<organism evidence="5">
    <name type="scientific">Bradyrhizobium diazoefficiens</name>
    <dbReference type="NCBI Taxonomy" id="1355477"/>
    <lineage>
        <taxon>Bacteria</taxon>
        <taxon>Pseudomonadati</taxon>
        <taxon>Pseudomonadota</taxon>
        <taxon>Alphaproteobacteria</taxon>
        <taxon>Hyphomicrobiales</taxon>
        <taxon>Nitrobacteraceae</taxon>
        <taxon>Bradyrhizobium</taxon>
    </lineage>
</organism>
<keyword evidence="3" id="KW-1133">Transmembrane helix</keyword>
<evidence type="ECO:0000256" key="3">
    <source>
        <dbReference type="SAM" id="Phobius"/>
    </source>
</evidence>
<reference evidence="5" key="1">
    <citation type="submission" date="2020-05" db="EMBL/GenBank/DDBJ databases">
        <title>Complete genome sequence of Bradyrhizobium diazoefficiens XF8 isolated from soybean nodule.</title>
        <authorList>
            <person name="Noda R."/>
            <person name="Kakizaki K."/>
            <person name="Minamisawa K."/>
        </authorList>
    </citation>
    <scope>NUCLEOTIDE SEQUENCE</scope>
    <source>
        <strain evidence="5">XF8</strain>
    </source>
</reference>
<dbReference type="InterPro" id="IPR042099">
    <property type="entry name" value="ANL_N_sf"/>
</dbReference>
<evidence type="ECO:0000256" key="2">
    <source>
        <dbReference type="ARBA" id="ARBA00022598"/>
    </source>
</evidence>
<evidence type="ECO:0000313" key="5">
    <source>
        <dbReference type="EMBL" id="BCE76567.1"/>
    </source>
</evidence>
<dbReference type="RefSeq" id="WP_063921516.1">
    <property type="nucleotide sequence ID" value="NZ_CP032617.1"/>
</dbReference>
<dbReference type="EMBL" id="AP023097">
    <property type="protein sequence ID" value="BCE76567.1"/>
    <property type="molecule type" value="Genomic_DNA"/>
</dbReference>
<dbReference type="PANTHER" id="PTHR24096">
    <property type="entry name" value="LONG-CHAIN-FATTY-ACID--COA LIGASE"/>
    <property type="match status" value="1"/>
</dbReference>
<dbReference type="GeneID" id="46493360"/>
<gene>
    <name evidence="5" type="ORF">XF8B_66780</name>
</gene>
<dbReference type="AlphaFoldDB" id="A0A810BK12"/>
<dbReference type="GO" id="GO:0016405">
    <property type="term" value="F:CoA-ligase activity"/>
    <property type="evidence" value="ECO:0007669"/>
    <property type="project" value="TreeGrafter"/>
</dbReference>
<evidence type="ECO:0000256" key="1">
    <source>
        <dbReference type="ARBA" id="ARBA00006432"/>
    </source>
</evidence>
<dbReference type="InterPro" id="IPR000873">
    <property type="entry name" value="AMP-dep_synth/lig_dom"/>
</dbReference>
<name>A0A810BK12_9BRAD</name>
<feature type="transmembrane region" description="Helical" evidence="3">
    <location>
        <begin position="69"/>
        <end position="86"/>
    </location>
</feature>